<dbReference type="EMBL" id="LQYN01000024">
    <property type="protein sequence ID" value="KYD09514.1"/>
    <property type="molecule type" value="Genomic_DNA"/>
</dbReference>
<dbReference type="Gene3D" id="3.30.70.120">
    <property type="match status" value="1"/>
</dbReference>
<dbReference type="AlphaFoldDB" id="A0A150LB58"/>
<dbReference type="InterPro" id="IPR015867">
    <property type="entry name" value="N-reg_PII/ATP_PRibTrfase_C"/>
</dbReference>
<dbReference type="STRING" id="46224.B4102_1912"/>
<reference evidence="1 2" key="1">
    <citation type="submission" date="2016-01" db="EMBL/GenBank/DDBJ databases">
        <title>Genome Sequences of Twelve Sporeforming Bacillus Species Isolated from Foods.</title>
        <authorList>
            <person name="Berendsen E.M."/>
            <person name="Wells-Bennik M.H."/>
            <person name="Krawcyk A.O."/>
            <person name="De Jong A."/>
            <person name="Holsappel S."/>
            <person name="Eijlander R.T."/>
            <person name="Kuipers O.P."/>
        </authorList>
    </citation>
    <scope>NUCLEOTIDE SEQUENCE [LARGE SCALE GENOMIC DNA]</scope>
    <source>
        <strain evidence="1 2">B4102</strain>
    </source>
</reference>
<evidence type="ECO:0000313" key="1">
    <source>
        <dbReference type="EMBL" id="KYD09514.1"/>
    </source>
</evidence>
<sequence>MNRSNTVLIITEKKKEIRKGILNKIDRAKLTAYGGFTESERPVLMCGRSNRIHKVETTSGSP</sequence>
<organism evidence="1 2">
    <name type="scientific">Heyndrickxia sporothermodurans</name>
    <dbReference type="NCBI Taxonomy" id="46224"/>
    <lineage>
        <taxon>Bacteria</taxon>
        <taxon>Bacillati</taxon>
        <taxon>Bacillota</taxon>
        <taxon>Bacilli</taxon>
        <taxon>Bacillales</taxon>
        <taxon>Bacillaceae</taxon>
        <taxon>Heyndrickxia</taxon>
    </lineage>
</organism>
<accession>A0A150LB58</accession>
<protein>
    <submittedName>
        <fullName evidence="1">Uncharacterized protein</fullName>
    </submittedName>
</protein>
<dbReference type="Proteomes" id="UP000075666">
    <property type="component" value="Unassembled WGS sequence"/>
</dbReference>
<comment type="caution">
    <text evidence="1">The sequence shown here is derived from an EMBL/GenBank/DDBJ whole genome shotgun (WGS) entry which is preliminary data.</text>
</comment>
<gene>
    <name evidence="1" type="ORF">B4102_1912</name>
</gene>
<keyword evidence="2" id="KW-1185">Reference proteome</keyword>
<name>A0A150LB58_9BACI</name>
<evidence type="ECO:0000313" key="2">
    <source>
        <dbReference type="Proteomes" id="UP000075666"/>
    </source>
</evidence>
<proteinExistence type="predicted"/>